<keyword evidence="2" id="KW-0732">Signal</keyword>
<reference evidence="8" key="1">
    <citation type="submission" date="2022-07" db="EMBL/GenBank/DDBJ databases">
        <title>Phylogenomic reconstructions and comparative analyses of Kickxellomycotina fungi.</title>
        <authorList>
            <person name="Reynolds N.K."/>
            <person name="Stajich J.E."/>
            <person name="Barry K."/>
            <person name="Grigoriev I.V."/>
            <person name="Crous P."/>
            <person name="Smith M.E."/>
        </authorList>
    </citation>
    <scope>NUCLEOTIDE SEQUENCE</scope>
    <source>
        <strain evidence="8">RSA 1196</strain>
    </source>
</reference>
<keyword evidence="9" id="KW-1185">Reference proteome</keyword>
<comment type="caution">
    <text evidence="8">The sequence shown here is derived from an EMBL/GenBank/DDBJ whole genome shotgun (WGS) entry which is preliminary data.</text>
</comment>
<feature type="coiled-coil region" evidence="5">
    <location>
        <begin position="185"/>
        <end position="294"/>
    </location>
</feature>
<dbReference type="InterPro" id="IPR036607">
    <property type="entry name" value="PRKCSH"/>
</dbReference>
<dbReference type="Gene3D" id="2.70.130.10">
    <property type="entry name" value="Mannose-6-phosphate receptor binding domain"/>
    <property type="match status" value="1"/>
</dbReference>
<dbReference type="Pfam" id="PF12999">
    <property type="entry name" value="PRKCSH-like"/>
    <property type="match status" value="1"/>
</dbReference>
<dbReference type="PANTHER" id="PTHR12630:SF1">
    <property type="entry name" value="GLUCOSIDASE 2 SUBUNIT BETA"/>
    <property type="match status" value="1"/>
</dbReference>
<evidence type="ECO:0000259" key="7">
    <source>
        <dbReference type="PROSITE" id="PS51914"/>
    </source>
</evidence>
<accession>A0A9W8AYE2</accession>
<evidence type="ECO:0000313" key="9">
    <source>
        <dbReference type="Proteomes" id="UP001150925"/>
    </source>
</evidence>
<protein>
    <recommendedName>
        <fullName evidence="1">Glucosidase 2 subunit beta</fullName>
    </recommendedName>
</protein>
<feature type="non-terminal residue" evidence="8">
    <location>
        <position position="634"/>
    </location>
</feature>
<dbReference type="PANTHER" id="PTHR12630">
    <property type="entry name" value="N-LINKED OLIGOSACCHARIDE PROCESSING"/>
    <property type="match status" value="1"/>
</dbReference>
<name>A0A9W8AYE2_9FUNG</name>
<feature type="domain" description="MRH" evidence="7">
    <location>
        <begin position="504"/>
        <end position="610"/>
    </location>
</feature>
<evidence type="ECO:0000256" key="6">
    <source>
        <dbReference type="SAM" id="MobiDB-lite"/>
    </source>
</evidence>
<sequence length="634" mass="71530">MSGALQRKQGVGRVVRFLQVLPPPNPRLRTQSELTSYAGIECFSQPAMTLPSCLLLFLAAQARVVLSASDDEVPDINRLPPSPLYGVPPELQGLYTPDETRTEFACLDGSKTIPFSEVNDNYCHCSDGSDEPGTAACNQGVFYCANSGHFPVRIKSTRVNDGVCEPECCDGSDEYNGLTRCPNRCAEARQEYLVQQKALEELRIKESEAKQKMIAEGQRLREEQTNKLQTLNQNLEEQELEIQRLQSLEKEMREKSQMSEFDLRLHKNPGATLADEVENVVLELMSRVTELTNRVRETVDILAVMKQDHNPNYHDMAVKHAIEKLDQFLTLHKEFRPATMESEADVLEVPPSTTSGDLQEQISGLLHLATKVRKVESERPEISEEITKAHPSKAPSVPPVAKKMLRSWKIGRYRVNLAALQPYLDPLYQWVLSYVVPPETEPMTNTETKSPMPEVGTLDKSDDYSDKVAEAQAAKKAMEQERENLQAELASDYGKDHEYAPLAKQCYEIDGGSFRYKLCLFDSVTQRDRNSYSPVTIGQFTKWGVEYTDPNDPRYYTEQLYGNGEACWHGPKRTAQVFFECGLETKLVQVAEPAKCEYHLRMVTPAACEIRLPNTAANDQQSDPLKIVMPHDEL</sequence>
<keyword evidence="4" id="KW-1015">Disulfide bond</keyword>
<dbReference type="GO" id="GO:0017177">
    <property type="term" value="C:glucosidase II complex"/>
    <property type="evidence" value="ECO:0007669"/>
    <property type="project" value="TreeGrafter"/>
</dbReference>
<evidence type="ECO:0000256" key="3">
    <source>
        <dbReference type="ARBA" id="ARBA00022824"/>
    </source>
</evidence>
<gene>
    <name evidence="8" type="ORF">IWQ62_000428</name>
</gene>
<dbReference type="InterPro" id="IPR009011">
    <property type="entry name" value="Man6P_isomerase_rcpt-bd_dom_sf"/>
</dbReference>
<evidence type="ECO:0000256" key="2">
    <source>
        <dbReference type="ARBA" id="ARBA00022729"/>
    </source>
</evidence>
<dbReference type="InterPro" id="IPR028146">
    <property type="entry name" value="PRKCSH_N"/>
</dbReference>
<evidence type="ECO:0000313" key="8">
    <source>
        <dbReference type="EMBL" id="KAJ1969746.1"/>
    </source>
</evidence>
<evidence type="ECO:0000256" key="5">
    <source>
        <dbReference type="SAM" id="Coils"/>
    </source>
</evidence>
<dbReference type="GO" id="GO:0006491">
    <property type="term" value="P:N-glycan processing"/>
    <property type="evidence" value="ECO:0007669"/>
    <property type="project" value="TreeGrafter"/>
</dbReference>
<evidence type="ECO:0000256" key="1">
    <source>
        <dbReference type="ARBA" id="ARBA00022387"/>
    </source>
</evidence>
<dbReference type="EMBL" id="JANBPY010000027">
    <property type="protein sequence ID" value="KAJ1969746.1"/>
    <property type="molecule type" value="Genomic_DNA"/>
</dbReference>
<dbReference type="InterPro" id="IPR036055">
    <property type="entry name" value="LDL_receptor-like_sf"/>
</dbReference>
<dbReference type="InterPro" id="IPR039794">
    <property type="entry name" value="Gtb1-like"/>
</dbReference>
<dbReference type="PROSITE" id="PS51914">
    <property type="entry name" value="MRH"/>
    <property type="match status" value="1"/>
</dbReference>
<dbReference type="Pfam" id="PF13015">
    <property type="entry name" value="PRKCSH_1"/>
    <property type="match status" value="1"/>
</dbReference>
<feature type="region of interest" description="Disordered" evidence="6">
    <location>
        <begin position="441"/>
        <end position="463"/>
    </location>
</feature>
<dbReference type="SUPFAM" id="SSF50911">
    <property type="entry name" value="Mannose 6-phosphate receptor domain"/>
    <property type="match status" value="1"/>
</dbReference>
<dbReference type="OrthoDB" id="28322at2759"/>
<keyword evidence="3" id="KW-0256">Endoplasmic reticulum</keyword>
<organism evidence="8 9">
    <name type="scientific">Dispira parvispora</name>
    <dbReference type="NCBI Taxonomy" id="1520584"/>
    <lineage>
        <taxon>Eukaryota</taxon>
        <taxon>Fungi</taxon>
        <taxon>Fungi incertae sedis</taxon>
        <taxon>Zoopagomycota</taxon>
        <taxon>Kickxellomycotina</taxon>
        <taxon>Dimargaritomycetes</taxon>
        <taxon>Dimargaritales</taxon>
        <taxon>Dimargaritaceae</taxon>
        <taxon>Dispira</taxon>
    </lineage>
</organism>
<dbReference type="InterPro" id="IPR044865">
    <property type="entry name" value="MRH_dom"/>
</dbReference>
<proteinExistence type="predicted"/>
<evidence type="ECO:0000256" key="4">
    <source>
        <dbReference type="ARBA" id="ARBA00023157"/>
    </source>
</evidence>
<keyword evidence="5" id="KW-0175">Coiled coil</keyword>
<dbReference type="AlphaFoldDB" id="A0A9W8AYE2"/>
<dbReference type="Gene3D" id="4.10.400.10">
    <property type="entry name" value="Low-density Lipoprotein Receptor"/>
    <property type="match status" value="1"/>
</dbReference>
<dbReference type="Proteomes" id="UP001150925">
    <property type="component" value="Unassembled WGS sequence"/>
</dbReference>